<dbReference type="EMBL" id="JAVRQU010000019">
    <property type="protein sequence ID" value="KAK5692353.1"/>
    <property type="molecule type" value="Genomic_DNA"/>
</dbReference>
<comment type="caution">
    <text evidence="4">The sequence shown here is derived from an EMBL/GenBank/DDBJ whole genome shotgun (WGS) entry which is preliminary data.</text>
</comment>
<reference evidence="4" key="1">
    <citation type="submission" date="2023-08" db="EMBL/GenBank/DDBJ databases">
        <title>Black Yeasts Isolated from many extreme environments.</title>
        <authorList>
            <person name="Coleine C."/>
            <person name="Stajich J.E."/>
            <person name="Selbmann L."/>
        </authorList>
    </citation>
    <scope>NUCLEOTIDE SEQUENCE</scope>
    <source>
        <strain evidence="4">CCFEE 5810</strain>
    </source>
</reference>
<feature type="transmembrane region" description="Helical" evidence="2">
    <location>
        <begin position="17"/>
        <end position="38"/>
    </location>
</feature>
<feature type="compositionally biased region" description="Polar residues" evidence="1">
    <location>
        <begin position="108"/>
        <end position="125"/>
    </location>
</feature>
<evidence type="ECO:0000313" key="5">
    <source>
        <dbReference type="Proteomes" id="UP001310594"/>
    </source>
</evidence>
<evidence type="ECO:0000256" key="2">
    <source>
        <dbReference type="SAM" id="Phobius"/>
    </source>
</evidence>
<evidence type="ECO:0000256" key="1">
    <source>
        <dbReference type="SAM" id="MobiDB-lite"/>
    </source>
</evidence>
<name>A0AAN7VT88_9PEZI</name>
<keyword evidence="2" id="KW-1133">Transmembrane helix</keyword>
<dbReference type="PANTHER" id="PTHR39614:SF2">
    <property type="entry name" value="INTEGRAL MEMBRANE PROTEIN"/>
    <property type="match status" value="1"/>
</dbReference>
<dbReference type="Pfam" id="PF20684">
    <property type="entry name" value="Fung_rhodopsin"/>
    <property type="match status" value="1"/>
</dbReference>
<organism evidence="4 5">
    <name type="scientific">Elasticomyces elasticus</name>
    <dbReference type="NCBI Taxonomy" id="574655"/>
    <lineage>
        <taxon>Eukaryota</taxon>
        <taxon>Fungi</taxon>
        <taxon>Dikarya</taxon>
        <taxon>Ascomycota</taxon>
        <taxon>Pezizomycotina</taxon>
        <taxon>Dothideomycetes</taxon>
        <taxon>Dothideomycetidae</taxon>
        <taxon>Mycosphaerellales</taxon>
        <taxon>Teratosphaeriaceae</taxon>
        <taxon>Elasticomyces</taxon>
    </lineage>
</organism>
<dbReference type="AlphaFoldDB" id="A0AAN7VT88"/>
<dbReference type="InterPro" id="IPR049326">
    <property type="entry name" value="Rhodopsin_dom_fungi"/>
</dbReference>
<sequence length="198" mass="21553">MAIWLVWDLQTSMDNKVIVIAAFAFRLGMIIIVALRLASFNQRGFATDPTLYQAEFISWTSTELNYSLISATIPIIRPFVNNLSTNYGGGQGSSGHGRAGWSGGSYVRTGSNTKDNSTFELSSVQRSKRQRNSDLLGLEGPSYGVQVQGGKSQPHMKGNGGAREAVNGDATSVDSNDSQKMIIRKDVTWQVEQDGEIL</sequence>
<proteinExistence type="predicted"/>
<feature type="domain" description="Rhodopsin" evidence="3">
    <location>
        <begin position="1"/>
        <end position="81"/>
    </location>
</feature>
<protein>
    <recommendedName>
        <fullName evidence="3">Rhodopsin domain-containing protein</fullName>
    </recommendedName>
</protein>
<evidence type="ECO:0000259" key="3">
    <source>
        <dbReference type="Pfam" id="PF20684"/>
    </source>
</evidence>
<keyword evidence="2" id="KW-0812">Transmembrane</keyword>
<feature type="compositionally biased region" description="Gly residues" evidence="1">
    <location>
        <begin position="91"/>
        <end position="103"/>
    </location>
</feature>
<keyword evidence="2" id="KW-0472">Membrane</keyword>
<accession>A0AAN7VT88</accession>
<dbReference type="PANTHER" id="PTHR39614">
    <property type="entry name" value="INTEGRAL MEMBRANE PROTEIN"/>
    <property type="match status" value="1"/>
</dbReference>
<evidence type="ECO:0000313" key="4">
    <source>
        <dbReference type="EMBL" id="KAK5692353.1"/>
    </source>
</evidence>
<gene>
    <name evidence="4" type="ORF">LTR97_010661</name>
</gene>
<dbReference type="Proteomes" id="UP001310594">
    <property type="component" value="Unassembled WGS sequence"/>
</dbReference>
<feature type="region of interest" description="Disordered" evidence="1">
    <location>
        <begin position="91"/>
        <end position="176"/>
    </location>
</feature>